<dbReference type="SUPFAM" id="SSF53756">
    <property type="entry name" value="UDP-Glycosyltransferase/glycogen phosphorylase"/>
    <property type="match status" value="1"/>
</dbReference>
<sequence>MKIGITCYPSVGGSGIIATELGIQMARRGHEVHFITSNVPFRLDANHPNIYIHQTDINDYSVFRYPPYDITLASKISEVIIEYDLDVIHMHYAVPHAVCGILARQMAKRDVGIVTTLHGTDITVLGYDMSLVSAIRFGINGSDIVTAVSESLKNQTLSLIEPEKEIQTVHNFVDESYFNMENRDRIKSEMKARYEIPQDTKVLMHTSNFRKIKRIDDIVRAFDGVHGKMDSVLVLVGDGPEMNSVRQLVKRLGLQESVIFAGQQTDVRKFYLMSDIFLLMSEKESFGLALLEAMNCGAVPVGTVAGGISEVIQHEKTGYLVDIGDYTGAGEHIIKILEDDALYNELQARMLEDIRSRFHSDVIVSQYESLYNQLIGEKNNA</sequence>
<protein>
    <submittedName>
        <fullName evidence="3 4">N-acetyl-alpha-D-glucosaminyl L-malate synthase</fullName>
    </submittedName>
</protein>
<dbReference type="Proteomes" id="UP000527860">
    <property type="component" value="Unassembled WGS sequence"/>
</dbReference>
<comment type="caution">
    <text evidence="3">The sequence shown here is derived from an EMBL/GenBank/DDBJ whole genome shotgun (WGS) entry which is preliminary data.</text>
</comment>
<dbReference type="STRING" id="45670.SN16_00950"/>
<evidence type="ECO:0000259" key="1">
    <source>
        <dbReference type="Pfam" id="PF00534"/>
    </source>
</evidence>
<dbReference type="AlphaFoldDB" id="A0A0C2HJR6"/>
<gene>
    <name evidence="4" type="primary">bshA</name>
    <name evidence="4" type="ORF">F7P68_0000960</name>
    <name evidence="3" type="ORF">SN16_00950</name>
</gene>
<keyword evidence="6" id="KW-1185">Reference proteome</keyword>
<reference evidence="4" key="3">
    <citation type="submission" date="2022-12" db="EMBL/GenBank/DDBJ databases">
        <title>Genome analysis and biological profiling of marine Salinicoccus roseus MOSEL-ME25.</title>
        <authorList>
            <person name="Mirza F.T."/>
            <person name="Xie Y."/>
            <person name="Shinwari Z.K."/>
        </authorList>
    </citation>
    <scope>NUCLEOTIDE SEQUENCE</scope>
    <source>
        <strain evidence="4">MOSEL-ME25</strain>
    </source>
</reference>
<dbReference type="InterPro" id="IPR050194">
    <property type="entry name" value="Glycosyltransferase_grp1"/>
</dbReference>
<dbReference type="GO" id="GO:0016757">
    <property type="term" value="F:glycosyltransferase activity"/>
    <property type="evidence" value="ECO:0007669"/>
    <property type="project" value="InterPro"/>
</dbReference>
<dbReference type="EMBL" id="JXII01000001">
    <property type="protein sequence ID" value="KIH71959.1"/>
    <property type="molecule type" value="Genomic_DNA"/>
</dbReference>
<dbReference type="InterPro" id="IPR001296">
    <property type="entry name" value="Glyco_trans_1"/>
</dbReference>
<dbReference type="PANTHER" id="PTHR45947:SF3">
    <property type="entry name" value="SULFOQUINOVOSYL TRANSFERASE SQD2"/>
    <property type="match status" value="1"/>
</dbReference>
<evidence type="ECO:0000313" key="4">
    <source>
        <dbReference type="EMBL" id="MDB0579107.1"/>
    </source>
</evidence>
<evidence type="ECO:0000313" key="5">
    <source>
        <dbReference type="Proteomes" id="UP000031546"/>
    </source>
</evidence>
<dbReference type="RefSeq" id="WP_040104732.1">
    <property type="nucleotide sequence ID" value="NZ_JABEVU030000001.1"/>
</dbReference>
<proteinExistence type="predicted"/>
<dbReference type="OrthoDB" id="9810929at2"/>
<feature type="domain" description="Glycosyltransferase subfamily 4-like N-terminal" evidence="2">
    <location>
        <begin position="11"/>
        <end position="176"/>
    </location>
</feature>
<evidence type="ECO:0000313" key="3">
    <source>
        <dbReference type="EMBL" id="KIH71959.1"/>
    </source>
</evidence>
<dbReference type="InterPro" id="IPR023881">
    <property type="entry name" value="Thiol_BshA"/>
</dbReference>
<dbReference type="Proteomes" id="UP000031546">
    <property type="component" value="Unassembled WGS sequence"/>
</dbReference>
<dbReference type="PANTHER" id="PTHR45947">
    <property type="entry name" value="SULFOQUINOVOSYL TRANSFERASE SQD2"/>
    <property type="match status" value="1"/>
</dbReference>
<organism evidence="3 5">
    <name type="scientific">Salinicoccus roseus</name>
    <dbReference type="NCBI Taxonomy" id="45670"/>
    <lineage>
        <taxon>Bacteria</taxon>
        <taxon>Bacillati</taxon>
        <taxon>Bacillota</taxon>
        <taxon>Bacilli</taxon>
        <taxon>Bacillales</taxon>
        <taxon>Staphylococcaceae</taxon>
        <taxon>Salinicoccus</taxon>
    </lineage>
</organism>
<dbReference type="GO" id="GO:0071793">
    <property type="term" value="P:bacillithiol biosynthetic process"/>
    <property type="evidence" value="ECO:0007669"/>
    <property type="project" value="InterPro"/>
</dbReference>
<feature type="domain" description="Glycosyl transferase family 1" evidence="1">
    <location>
        <begin position="188"/>
        <end position="349"/>
    </location>
</feature>
<reference evidence="4" key="2">
    <citation type="submission" date="2020-04" db="EMBL/GenBank/DDBJ databases">
        <authorList>
            <person name="Tanveer F."/>
            <person name="Xie Y."/>
            <person name="Shinwari Z.K."/>
        </authorList>
    </citation>
    <scope>NUCLEOTIDE SEQUENCE</scope>
    <source>
        <strain evidence="4">MOSEL-ME25</strain>
    </source>
</reference>
<reference evidence="3 5" key="1">
    <citation type="submission" date="2015-01" db="EMBL/GenBank/DDBJ databases">
        <title>Genome sequences of high lactate-tolerant strain Salinicoccus roseus W12 with industrial interest.</title>
        <authorList>
            <person name="Wang H."/>
            <person name="Yu B."/>
        </authorList>
    </citation>
    <scope>NUCLEOTIDE SEQUENCE [LARGE SCALE GENOMIC DNA]</scope>
    <source>
        <strain evidence="3 5">W12</strain>
    </source>
</reference>
<dbReference type="Gene3D" id="3.40.50.2000">
    <property type="entry name" value="Glycogen Phosphorylase B"/>
    <property type="match status" value="2"/>
</dbReference>
<name>A0A0C2HJR6_9STAP</name>
<accession>A0A0C2HJR6</accession>
<dbReference type="Pfam" id="PF00534">
    <property type="entry name" value="Glycos_transf_1"/>
    <property type="match status" value="1"/>
</dbReference>
<dbReference type="NCBIfam" id="TIGR03999">
    <property type="entry name" value="thiol_BshA"/>
    <property type="match status" value="1"/>
</dbReference>
<dbReference type="GeneID" id="77844108"/>
<dbReference type="InterPro" id="IPR028098">
    <property type="entry name" value="Glyco_trans_4-like_N"/>
</dbReference>
<dbReference type="EMBL" id="JABEVU030000001">
    <property type="protein sequence ID" value="MDB0579107.1"/>
    <property type="molecule type" value="Genomic_DNA"/>
</dbReference>
<evidence type="ECO:0000259" key="2">
    <source>
        <dbReference type="Pfam" id="PF13439"/>
    </source>
</evidence>
<dbReference type="Pfam" id="PF13439">
    <property type="entry name" value="Glyco_transf_4"/>
    <property type="match status" value="1"/>
</dbReference>
<evidence type="ECO:0000313" key="6">
    <source>
        <dbReference type="Proteomes" id="UP000527860"/>
    </source>
</evidence>